<evidence type="ECO:0000256" key="3">
    <source>
        <dbReference type="ARBA" id="ARBA00022801"/>
    </source>
</evidence>
<evidence type="ECO:0000256" key="2">
    <source>
        <dbReference type="ARBA" id="ARBA00007093"/>
    </source>
</evidence>
<dbReference type="InterPro" id="IPR011108">
    <property type="entry name" value="RMMBL"/>
</dbReference>
<evidence type="ECO:0000259" key="6">
    <source>
        <dbReference type="SMART" id="SM01027"/>
    </source>
</evidence>
<evidence type="ECO:0000313" key="9">
    <source>
        <dbReference type="WBParaSite" id="TCLT_0000151801-mRNA-1"/>
    </source>
</evidence>
<comment type="subcellular location">
    <subcellularLocation>
        <location evidence="1">Nucleus</location>
    </subcellularLocation>
</comment>
<dbReference type="SUPFAM" id="SSF56281">
    <property type="entry name" value="Metallo-hydrolase/oxidoreductase"/>
    <property type="match status" value="1"/>
</dbReference>
<evidence type="ECO:0000313" key="7">
    <source>
        <dbReference type="EMBL" id="VDM97005.1"/>
    </source>
</evidence>
<dbReference type="OrthoDB" id="10249535at2759"/>
<feature type="domain" description="Beta-Casp" evidence="6">
    <location>
        <begin position="246"/>
        <end position="357"/>
    </location>
</feature>
<dbReference type="InterPro" id="IPR050698">
    <property type="entry name" value="MBL"/>
</dbReference>
<dbReference type="SMART" id="SM01027">
    <property type="entry name" value="Beta-Casp"/>
    <property type="match status" value="1"/>
</dbReference>
<protein>
    <submittedName>
        <fullName evidence="9">Integrator complex subunit 11</fullName>
    </submittedName>
</protein>
<gene>
    <name evidence="7" type="ORF">TCLT_LOCUS1519</name>
</gene>
<dbReference type="STRING" id="103827.A0A0N5CMX7"/>
<dbReference type="InterPro" id="IPR001279">
    <property type="entry name" value="Metallo-B-lactamas"/>
</dbReference>
<keyword evidence="8" id="KW-1185">Reference proteome</keyword>
<dbReference type="Pfam" id="PF10996">
    <property type="entry name" value="Beta-Casp"/>
    <property type="match status" value="1"/>
</dbReference>
<organism evidence="9">
    <name type="scientific">Thelazia callipaeda</name>
    <name type="common">Oriental eyeworm</name>
    <name type="synonym">Parasitic nematode</name>
    <dbReference type="NCBI Taxonomy" id="103827"/>
    <lineage>
        <taxon>Eukaryota</taxon>
        <taxon>Metazoa</taxon>
        <taxon>Ecdysozoa</taxon>
        <taxon>Nematoda</taxon>
        <taxon>Chromadorea</taxon>
        <taxon>Rhabditida</taxon>
        <taxon>Spirurina</taxon>
        <taxon>Spiruromorpha</taxon>
        <taxon>Thelazioidea</taxon>
        <taxon>Thelaziidae</taxon>
        <taxon>Thelazia</taxon>
    </lineage>
</organism>
<accession>A0A0N5CMX7</accession>
<dbReference type="PANTHER" id="PTHR11203:SF37">
    <property type="entry name" value="INTEGRATOR COMPLEX SUBUNIT 11"/>
    <property type="match status" value="1"/>
</dbReference>
<dbReference type="Pfam" id="PF07521">
    <property type="entry name" value="RMMBL"/>
    <property type="match status" value="1"/>
</dbReference>
<dbReference type="FunFam" id="3.60.15.10:FF:000028">
    <property type="entry name" value="Integrator complex subunit 11 isoform X3"/>
    <property type="match status" value="1"/>
</dbReference>
<dbReference type="OMA" id="YLDGMIW"/>
<evidence type="ECO:0000256" key="4">
    <source>
        <dbReference type="ARBA" id="ARBA00023242"/>
    </source>
</evidence>
<keyword evidence="3" id="KW-0378">Hydrolase</keyword>
<comment type="similarity">
    <text evidence="2">Belongs to the metallo-beta-lactamase superfamily. RNA-metabolizing metallo-beta-lactamase-like family. INTS11 subfamily.</text>
</comment>
<dbReference type="InterPro" id="IPR022712">
    <property type="entry name" value="Beta_Casp"/>
</dbReference>
<dbReference type="GO" id="GO:0016787">
    <property type="term" value="F:hydrolase activity"/>
    <property type="evidence" value="ECO:0007669"/>
    <property type="project" value="UniProtKB-KW"/>
</dbReference>
<dbReference type="GO" id="GO:0016180">
    <property type="term" value="P:snRNA processing"/>
    <property type="evidence" value="ECO:0007669"/>
    <property type="project" value="TreeGrafter"/>
</dbReference>
<dbReference type="Gene3D" id="3.60.15.10">
    <property type="entry name" value="Ribonuclease Z/Hydroxyacylglutathione hydrolase-like"/>
    <property type="match status" value="2"/>
</dbReference>
<dbReference type="GO" id="GO:0004521">
    <property type="term" value="F:RNA endonuclease activity"/>
    <property type="evidence" value="ECO:0007669"/>
    <property type="project" value="TreeGrafter"/>
</dbReference>
<reference evidence="7 8" key="2">
    <citation type="submission" date="2018-11" db="EMBL/GenBank/DDBJ databases">
        <authorList>
            <consortium name="Pathogen Informatics"/>
        </authorList>
    </citation>
    <scope>NUCLEOTIDE SEQUENCE [LARGE SCALE GENOMIC DNA]</scope>
</reference>
<dbReference type="Gene3D" id="3.40.50.10890">
    <property type="match status" value="2"/>
</dbReference>
<dbReference type="Proteomes" id="UP000276776">
    <property type="component" value="Unassembled WGS sequence"/>
</dbReference>
<evidence type="ECO:0000256" key="1">
    <source>
        <dbReference type="ARBA" id="ARBA00004123"/>
    </source>
</evidence>
<dbReference type="SMART" id="SM00849">
    <property type="entry name" value="Lactamase_B"/>
    <property type="match status" value="1"/>
</dbReference>
<dbReference type="InterPro" id="IPR036866">
    <property type="entry name" value="RibonucZ/Hydroxyglut_hydro"/>
</dbReference>
<dbReference type="Pfam" id="PF16661">
    <property type="entry name" value="Lactamase_B_6"/>
    <property type="match status" value="1"/>
</dbReference>
<feature type="domain" description="Metallo-beta-lactamase" evidence="5">
    <location>
        <begin position="16"/>
        <end position="234"/>
    </location>
</feature>
<reference evidence="9" key="1">
    <citation type="submission" date="2017-02" db="UniProtKB">
        <authorList>
            <consortium name="WormBaseParasite"/>
        </authorList>
    </citation>
    <scope>IDENTIFICATION</scope>
</reference>
<dbReference type="InterPro" id="IPR041897">
    <property type="entry name" value="INTS11-like_MBL-fold"/>
</dbReference>
<dbReference type="EMBL" id="UYYF01000201">
    <property type="protein sequence ID" value="VDM97005.1"/>
    <property type="molecule type" value="Genomic_DNA"/>
</dbReference>
<proteinExistence type="inferred from homology"/>
<dbReference type="PANTHER" id="PTHR11203">
    <property type="entry name" value="CLEAVAGE AND POLYADENYLATION SPECIFICITY FACTOR FAMILY MEMBER"/>
    <property type="match status" value="1"/>
</dbReference>
<name>A0A0N5CMX7_THECL</name>
<dbReference type="GO" id="GO:0005634">
    <property type="term" value="C:nucleus"/>
    <property type="evidence" value="ECO:0007669"/>
    <property type="project" value="UniProtKB-SubCell"/>
</dbReference>
<evidence type="ECO:0000259" key="5">
    <source>
        <dbReference type="SMART" id="SM00849"/>
    </source>
</evidence>
<dbReference type="WBParaSite" id="TCLT_0000151801-mRNA-1">
    <property type="protein sequence ID" value="TCLT_0000151801-mRNA-1"/>
    <property type="gene ID" value="TCLT_0000151801"/>
</dbReference>
<dbReference type="AlphaFoldDB" id="A0A0N5CMX7"/>
<dbReference type="CDD" id="cd16291">
    <property type="entry name" value="INTS11-like_MBL-fold"/>
    <property type="match status" value="1"/>
</dbReference>
<keyword evidence="4" id="KW-0539">Nucleus</keyword>
<evidence type="ECO:0000313" key="8">
    <source>
        <dbReference type="Proteomes" id="UP000276776"/>
    </source>
</evidence>
<sequence>MPEIRVVPLGAGRDVGRSCILVSIAGKNVMLDCGMHMGFSDERRFPDFSFIGNGESLTEFLDCVIITHFHLDHCGSLPHMSEVVGYDGPIYMTYPTKAIAPVLLEDYRKVQTEFKGDTNFFTSQMIKNCMKKVIAVNIHEKIDVDNELSIRAFYAGHVLGAAMFQIIVGSESVLYTGDFNTTPDRHLGAARVEPGLRPDLLISESTYATTIRDSKRARERDFLKKVHTTVSNGGKVLIPVFALGRAQELCILLESYWERMNLKYPIFFSQGLAEKANQYYRLFISWTNEKIKRTFVERNMFDFKHIRPFEQSFADMPGPMVLFSTPGDLFLIIFRSCPRKLFEKFYWKHNFHPGKSIQNSRMYVSFLLGMLHVFAKWCSDEKNLIIMPVGAKVIAGAKKIEININLGVEYMSFSAHADAKGIMQLIRDCQPRHVMFVHGEDVKMEFLKEKVEKEFNLKVFKPANGETVVIETPLSVYLDIPMKILDRCIDLDPTPSKRACPFRAFLVMDKQNNQLEVITPETAARHLNSSLHTIAFSEIIEVEEVNWKLFATKLRIFDPNLQIKEDGIEMFNGEIMLTTVPENSKQMEVIWDDIREDWSKEIIKTLKNISSGSL</sequence>